<evidence type="ECO:0000256" key="1">
    <source>
        <dbReference type="SAM" id="Phobius"/>
    </source>
</evidence>
<dbReference type="InterPro" id="IPR017946">
    <property type="entry name" value="PLC-like_Pdiesterase_TIM-brl"/>
</dbReference>
<name>A0A0N9R2Z5_9VIRU</name>
<keyword evidence="1" id="KW-0472">Membrane</keyword>
<accession>A0A0N9R2Z5</accession>
<dbReference type="PROSITE" id="PS50008">
    <property type="entry name" value="PIPLC_Y_DOMAIN"/>
    <property type="match status" value="1"/>
</dbReference>
<reference evidence="3 4" key="1">
    <citation type="journal article" date="2015" name="Genome Announc.">
        <title>The 474-Kilobase-Pair Complete Genome Sequence of CeV-01B, a Virus Infecting Haptolina (Chrysochromulina) ericina (Prymnesiophyceae).</title>
        <authorList>
            <person name="Gallot-Lavallee L."/>
            <person name="Pagarete A."/>
            <person name="Legendre M."/>
            <person name="Santini S."/>
            <person name="Sandaa R.A."/>
            <person name="Himmelbauer H."/>
            <person name="Ogata H."/>
            <person name="Bratbak G."/>
            <person name="Claverie J.M."/>
        </authorList>
    </citation>
    <scope>NUCLEOTIDE SEQUENCE [LARGE SCALE GENOMIC DNA]</scope>
    <source>
        <strain evidence="3">CeV-01B</strain>
    </source>
</reference>
<dbReference type="GO" id="GO:0035556">
    <property type="term" value="P:intracellular signal transduction"/>
    <property type="evidence" value="ECO:0007669"/>
    <property type="project" value="InterPro"/>
</dbReference>
<dbReference type="KEGG" id="vg:26048956"/>
<keyword evidence="4" id="KW-1185">Reference proteome</keyword>
<organism evidence="3 4">
    <name type="scientific">Chrysochromulina ericina virus CeV-01B</name>
    <dbReference type="NCBI Taxonomy" id="3070830"/>
    <lineage>
        <taxon>Viruses</taxon>
        <taxon>Varidnaviria</taxon>
        <taxon>Bamfordvirae</taxon>
        <taxon>Nucleocytoviricota</taxon>
        <taxon>Megaviricetes</taxon>
        <taxon>Imitervirales</taxon>
        <taxon>Mesomimiviridae</taxon>
        <taxon>Tethysvirus</taxon>
        <taxon>Tethysvirus raunefjordenense</taxon>
    </lineage>
</organism>
<dbReference type="InterPro" id="IPR001711">
    <property type="entry name" value="PLipase_C_Pinositol-sp_Y"/>
</dbReference>
<evidence type="ECO:0000313" key="3">
    <source>
        <dbReference type="EMBL" id="ALH22995.1"/>
    </source>
</evidence>
<dbReference type="PROSITE" id="PS50007">
    <property type="entry name" value="PIPLC_X_DOMAIN"/>
    <property type="match status" value="1"/>
</dbReference>
<gene>
    <name evidence="3" type="ORF">ceV_089</name>
</gene>
<dbReference type="Proteomes" id="UP000203826">
    <property type="component" value="Segment"/>
</dbReference>
<dbReference type="OrthoDB" id="21987at10239"/>
<keyword evidence="1" id="KW-1133">Transmembrane helix</keyword>
<evidence type="ECO:0000313" key="4">
    <source>
        <dbReference type="Proteomes" id="UP000203826"/>
    </source>
</evidence>
<sequence length="386" mass="43889">MDFRSHLNSIKNNSWNIAHAQAKKFYNLQRDDKIRFICITVILLLIITIIYYIHNKINLYDTNCKILKKVYNSQPTLTGIDNNSPYLLRDFYIKTAYNACASGQFKDDFVGLCALRTCIQQGARCLDFEIYSINNEPAIAVSSVNDFTIKESFNSISTADAFNTIINMAFSASHCPNPNDPLILHFRILSNNVPMYNTLATQISNILNSKILGVNYSFEFGGKNLGAVPIKNFLGKIIIIADATNPLYQKTKLDEYVNMGSGAVFMRIMQYQDVKFTQDLKLKDYNKKNITIVLPDWSANDSNPNFNVARQYGCQLIGMSFQNFDANLEHYNAFFDGDRSAFVLKPKELRFVPSTIQIPPKAPPAYSYQARPVTTSGPNVYYNYRI</sequence>
<dbReference type="GO" id="GO:0006629">
    <property type="term" value="P:lipid metabolic process"/>
    <property type="evidence" value="ECO:0007669"/>
    <property type="project" value="InterPro"/>
</dbReference>
<keyword evidence="1" id="KW-0812">Transmembrane</keyword>
<evidence type="ECO:0000259" key="2">
    <source>
        <dbReference type="PROSITE" id="PS50008"/>
    </source>
</evidence>
<dbReference type="Gene3D" id="3.20.20.190">
    <property type="entry name" value="Phosphatidylinositol (PI) phosphodiesterase"/>
    <property type="match status" value="1"/>
</dbReference>
<dbReference type="SUPFAM" id="SSF51695">
    <property type="entry name" value="PLC-like phosphodiesterases"/>
    <property type="match status" value="1"/>
</dbReference>
<proteinExistence type="predicted"/>
<dbReference type="EMBL" id="KT820662">
    <property type="protein sequence ID" value="ALH22995.1"/>
    <property type="molecule type" value="Genomic_DNA"/>
</dbReference>
<dbReference type="Pfam" id="PF00387">
    <property type="entry name" value="PI-PLC-Y"/>
    <property type="match status" value="1"/>
</dbReference>
<protein>
    <submittedName>
        <fullName evidence="3">Phosphoinositide-specific phospholipase C-beta2</fullName>
    </submittedName>
</protein>
<dbReference type="GO" id="GO:0004435">
    <property type="term" value="F:phosphatidylinositol-4,5-bisphosphate phospholipase C activity"/>
    <property type="evidence" value="ECO:0007669"/>
    <property type="project" value="InterPro"/>
</dbReference>
<feature type="transmembrane region" description="Helical" evidence="1">
    <location>
        <begin position="34"/>
        <end position="54"/>
    </location>
</feature>
<feature type="domain" description="PI-PLC Y-box" evidence="2">
    <location>
        <begin position="281"/>
        <end position="350"/>
    </location>
</feature>